<feature type="transmembrane region" description="Helical" evidence="7">
    <location>
        <begin position="162"/>
        <end position="183"/>
    </location>
</feature>
<dbReference type="EC" id="2.7.8.-" evidence="8"/>
<evidence type="ECO:0000313" key="8">
    <source>
        <dbReference type="EMBL" id="MFD2614034.1"/>
    </source>
</evidence>
<evidence type="ECO:0000256" key="3">
    <source>
        <dbReference type="ARBA" id="ARBA00022679"/>
    </source>
</evidence>
<evidence type="ECO:0000313" key="9">
    <source>
        <dbReference type="Proteomes" id="UP001597541"/>
    </source>
</evidence>
<accession>A0ABW5PFW8</accession>
<feature type="transmembrane region" description="Helical" evidence="7">
    <location>
        <begin position="290"/>
        <end position="311"/>
    </location>
</feature>
<evidence type="ECO:0000256" key="7">
    <source>
        <dbReference type="SAM" id="Phobius"/>
    </source>
</evidence>
<evidence type="ECO:0000256" key="4">
    <source>
        <dbReference type="ARBA" id="ARBA00022692"/>
    </source>
</evidence>
<dbReference type="PANTHER" id="PTHR22926">
    <property type="entry name" value="PHOSPHO-N-ACETYLMURAMOYL-PENTAPEPTIDE-TRANSFERASE"/>
    <property type="match status" value="1"/>
</dbReference>
<dbReference type="InterPro" id="IPR000715">
    <property type="entry name" value="Glycosyl_transferase_4"/>
</dbReference>
<evidence type="ECO:0000256" key="6">
    <source>
        <dbReference type="ARBA" id="ARBA00023136"/>
    </source>
</evidence>
<comment type="subcellular location">
    <subcellularLocation>
        <location evidence="1">Cell membrane</location>
        <topology evidence="1">Multi-pass membrane protein</topology>
    </subcellularLocation>
</comment>
<name>A0ABW5PFW8_9BACL</name>
<feature type="transmembrane region" description="Helical" evidence="7">
    <location>
        <begin position="70"/>
        <end position="88"/>
    </location>
</feature>
<protein>
    <submittedName>
        <fullName evidence="8">MraY family glycosyltransferase</fullName>
        <ecNumber evidence="8">2.7.8.-</ecNumber>
    </submittedName>
</protein>
<keyword evidence="3 8" id="KW-0808">Transferase</keyword>
<keyword evidence="6 7" id="KW-0472">Membrane</keyword>
<reference evidence="9" key="1">
    <citation type="journal article" date="2019" name="Int. J. Syst. Evol. Microbiol.">
        <title>The Global Catalogue of Microorganisms (GCM) 10K type strain sequencing project: providing services to taxonomists for standard genome sequencing and annotation.</title>
        <authorList>
            <consortium name="The Broad Institute Genomics Platform"/>
            <consortium name="The Broad Institute Genome Sequencing Center for Infectious Disease"/>
            <person name="Wu L."/>
            <person name="Ma J."/>
        </authorList>
    </citation>
    <scope>NUCLEOTIDE SEQUENCE [LARGE SCALE GENOMIC DNA]</scope>
    <source>
        <strain evidence="9">KCTC 3950</strain>
    </source>
</reference>
<dbReference type="Proteomes" id="UP001597541">
    <property type="component" value="Unassembled WGS sequence"/>
</dbReference>
<dbReference type="PANTHER" id="PTHR22926:SF3">
    <property type="entry name" value="UNDECAPRENYL-PHOSPHATE ALPHA-N-ACETYLGLUCOSAMINYL 1-PHOSPHATE TRANSFERASE"/>
    <property type="match status" value="1"/>
</dbReference>
<feature type="transmembrane region" description="Helical" evidence="7">
    <location>
        <begin position="6"/>
        <end position="22"/>
    </location>
</feature>
<dbReference type="GO" id="GO:0016740">
    <property type="term" value="F:transferase activity"/>
    <property type="evidence" value="ECO:0007669"/>
    <property type="project" value="UniProtKB-KW"/>
</dbReference>
<feature type="transmembrane region" description="Helical" evidence="7">
    <location>
        <begin position="100"/>
        <end position="119"/>
    </location>
</feature>
<dbReference type="CDD" id="cd06853">
    <property type="entry name" value="GT_WecA_like"/>
    <property type="match status" value="1"/>
</dbReference>
<keyword evidence="4 7" id="KW-0812">Transmembrane</keyword>
<evidence type="ECO:0000256" key="1">
    <source>
        <dbReference type="ARBA" id="ARBA00004651"/>
    </source>
</evidence>
<evidence type="ECO:0000256" key="2">
    <source>
        <dbReference type="ARBA" id="ARBA00022475"/>
    </source>
</evidence>
<proteinExistence type="predicted"/>
<gene>
    <name evidence="8" type="ORF">ACFSUF_16590</name>
</gene>
<dbReference type="Pfam" id="PF00953">
    <property type="entry name" value="Glycos_transf_4"/>
    <property type="match status" value="1"/>
</dbReference>
<dbReference type="EMBL" id="JBHUME010000009">
    <property type="protein sequence ID" value="MFD2614034.1"/>
    <property type="molecule type" value="Genomic_DNA"/>
</dbReference>
<feature type="transmembrane region" description="Helical" evidence="7">
    <location>
        <begin position="238"/>
        <end position="257"/>
    </location>
</feature>
<keyword evidence="5 7" id="KW-1133">Transmembrane helix</keyword>
<feature type="transmembrane region" description="Helical" evidence="7">
    <location>
        <begin position="213"/>
        <end position="232"/>
    </location>
</feature>
<feature type="transmembrane region" description="Helical" evidence="7">
    <location>
        <begin position="189"/>
        <end position="206"/>
    </location>
</feature>
<dbReference type="InterPro" id="IPR018480">
    <property type="entry name" value="PNAcMuramoyl-5peptid_Trfase_CS"/>
</dbReference>
<organism evidence="8 9">
    <name type="scientific">Paenibacillus gansuensis</name>
    <dbReference type="NCBI Taxonomy" id="306542"/>
    <lineage>
        <taxon>Bacteria</taxon>
        <taxon>Bacillati</taxon>
        <taxon>Bacillota</taxon>
        <taxon>Bacilli</taxon>
        <taxon>Bacillales</taxon>
        <taxon>Paenibacillaceae</taxon>
        <taxon>Paenibacillus</taxon>
    </lineage>
</organism>
<dbReference type="PROSITE" id="PS01348">
    <property type="entry name" value="MRAY_2"/>
    <property type="match status" value="1"/>
</dbReference>
<sequence>MASVVIPFVICLAVVLLLVPIMRRVAVKAGFVDRPNQRKIHSVPIPLLGGAAIFIGVMATMIAFDGWTDRTLSLLTGGFLLVCIGLTDDWYKTRGKDFAVWPRLVVYLLVSTVPLWYGLEIRGMTNWFDGGAYYFFPQWMVIAATILWLFSLTNMMNFIDGVDGLATGIALISSLTLLAASLYHGQEGTALLAAVLAGGCIAFLVFNFHPAKIFLGDAGATFLGYALALTAVDGAFKTLLVPVLALGVPILDTAIVFTRRFLENKGLHKADKLHTHHSLMKWGLTQTQTVSFLYLIGVLFALLSIVSLLLFS</sequence>
<keyword evidence="9" id="KW-1185">Reference proteome</keyword>
<feature type="transmembrane region" description="Helical" evidence="7">
    <location>
        <begin position="131"/>
        <end position="150"/>
    </location>
</feature>
<keyword evidence="2" id="KW-1003">Cell membrane</keyword>
<dbReference type="RefSeq" id="WP_377604451.1">
    <property type="nucleotide sequence ID" value="NZ_JBHUME010000009.1"/>
</dbReference>
<feature type="transmembrane region" description="Helical" evidence="7">
    <location>
        <begin position="43"/>
        <end position="64"/>
    </location>
</feature>
<comment type="caution">
    <text evidence="8">The sequence shown here is derived from an EMBL/GenBank/DDBJ whole genome shotgun (WGS) entry which is preliminary data.</text>
</comment>
<evidence type="ECO:0000256" key="5">
    <source>
        <dbReference type="ARBA" id="ARBA00022989"/>
    </source>
</evidence>